<feature type="compositionally biased region" description="Basic residues" evidence="1">
    <location>
        <begin position="1"/>
        <end position="10"/>
    </location>
</feature>
<gene>
    <name evidence="2" type="ORF">TQR14A11.10</name>
</gene>
<feature type="compositionally biased region" description="Basic and acidic residues" evidence="1">
    <location>
        <begin position="54"/>
        <end position="72"/>
    </location>
</feature>
<dbReference type="EMBL" id="DQ011607">
    <property type="protein sequence ID" value="AAZ06254.1"/>
    <property type="molecule type" value="Genomic_DNA"/>
</dbReference>
<proteinExistence type="predicted"/>
<reference evidence="2" key="1">
    <citation type="journal article" date="2006" name="Nature">
        <title>Sub1A is an ethylene-response-factor-like gene that confers submergence tolerance to rice.</title>
        <authorList>
            <person name="Xu K."/>
            <person name="Xu X."/>
            <person name="Fukao T."/>
            <person name="Canlas P."/>
            <person name="Maghirang-Rodriguez R."/>
            <person name="Heuer S."/>
            <person name="Ismail A.M."/>
            <person name="Bailey-Serres J."/>
            <person name="Ronald P.C."/>
            <person name="Mackill D.J."/>
        </authorList>
    </citation>
    <scope>NUCLEOTIDE SEQUENCE</scope>
</reference>
<feature type="compositionally biased region" description="Basic and acidic residues" evidence="1">
    <location>
        <begin position="90"/>
        <end position="117"/>
    </location>
</feature>
<feature type="compositionally biased region" description="Basic and acidic residues" evidence="1">
    <location>
        <begin position="17"/>
        <end position="39"/>
    </location>
</feature>
<name>Q0P172_ORYSI</name>
<feature type="region of interest" description="Disordered" evidence="1">
    <location>
        <begin position="1"/>
        <end position="218"/>
    </location>
</feature>
<accession>Q0P172</accession>
<organism evidence="2">
    <name type="scientific">Oryza sativa subsp. indica</name>
    <name type="common">Rice</name>
    <dbReference type="NCBI Taxonomy" id="39946"/>
    <lineage>
        <taxon>Eukaryota</taxon>
        <taxon>Viridiplantae</taxon>
        <taxon>Streptophyta</taxon>
        <taxon>Embryophyta</taxon>
        <taxon>Tracheophyta</taxon>
        <taxon>Spermatophyta</taxon>
        <taxon>Magnoliopsida</taxon>
        <taxon>Liliopsida</taxon>
        <taxon>Poales</taxon>
        <taxon>Poaceae</taxon>
        <taxon>BOP clade</taxon>
        <taxon>Oryzoideae</taxon>
        <taxon>Oryzeae</taxon>
        <taxon>Oryzinae</taxon>
        <taxon>Oryza</taxon>
        <taxon>Oryza sativa</taxon>
    </lineage>
</organism>
<evidence type="ECO:0000313" key="2">
    <source>
        <dbReference type="EMBL" id="AAZ06254.1"/>
    </source>
</evidence>
<feature type="compositionally biased region" description="Basic and acidic residues" evidence="1">
    <location>
        <begin position="202"/>
        <end position="218"/>
    </location>
</feature>
<evidence type="ECO:0000256" key="1">
    <source>
        <dbReference type="SAM" id="MobiDB-lite"/>
    </source>
</evidence>
<dbReference type="AlphaFoldDB" id="Q0P172"/>
<protein>
    <submittedName>
        <fullName evidence="2">Uncharacterized protein</fullName>
    </submittedName>
</protein>
<sequence length="218" mass="22582">MCVIKNRRHSGSNGERWPAKRELRHSAEEDERTETREPTSFELAIPSAPPATGERGREREASGGGERERETSDDAGGDDGSTCGDGGSARGDDGSTRGDGESARGDHGSERGDDGSARRSPLTTHWAGVGGGAPSAAAPSSLRSPSDTAPRALLATATTSRHAKGLKGGRGWREKVAAAGGEGEEGGGSGCWGGRRGRRGSGGRERPRREARRIGLDA</sequence>
<feature type="compositionally biased region" description="Low complexity" evidence="1">
    <location>
        <begin position="134"/>
        <end position="159"/>
    </location>
</feature>